<keyword evidence="2 5" id="KW-0479">Metal-binding</keyword>
<comment type="similarity">
    <text evidence="1 5">Belongs to the iron/ascorbate-dependent oxidoreductase family.</text>
</comment>
<organism evidence="7 8">
    <name type="scientific">Hevea brasiliensis</name>
    <name type="common">Para rubber tree</name>
    <name type="synonym">Siphonia brasiliensis</name>
    <dbReference type="NCBI Taxonomy" id="3981"/>
    <lineage>
        <taxon>Eukaryota</taxon>
        <taxon>Viridiplantae</taxon>
        <taxon>Streptophyta</taxon>
        <taxon>Embryophyta</taxon>
        <taxon>Tracheophyta</taxon>
        <taxon>Spermatophyta</taxon>
        <taxon>Magnoliopsida</taxon>
        <taxon>eudicotyledons</taxon>
        <taxon>Gunneridae</taxon>
        <taxon>Pentapetalae</taxon>
        <taxon>rosids</taxon>
        <taxon>fabids</taxon>
        <taxon>Malpighiales</taxon>
        <taxon>Euphorbiaceae</taxon>
        <taxon>Crotonoideae</taxon>
        <taxon>Micrandreae</taxon>
        <taxon>Hevea</taxon>
    </lineage>
</organism>
<evidence type="ECO:0000256" key="2">
    <source>
        <dbReference type="ARBA" id="ARBA00022723"/>
    </source>
</evidence>
<dbReference type="SUPFAM" id="SSF51197">
    <property type="entry name" value="Clavaminate synthase-like"/>
    <property type="match status" value="1"/>
</dbReference>
<evidence type="ECO:0000313" key="8">
    <source>
        <dbReference type="Proteomes" id="UP000467840"/>
    </source>
</evidence>
<evidence type="ECO:0000313" key="7">
    <source>
        <dbReference type="EMBL" id="KAF2291800.1"/>
    </source>
</evidence>
<dbReference type="InterPro" id="IPR050295">
    <property type="entry name" value="Plant_2OG-oxidoreductases"/>
</dbReference>
<keyword evidence="8" id="KW-1185">Reference proteome</keyword>
<dbReference type="InterPro" id="IPR027443">
    <property type="entry name" value="IPNS-like_sf"/>
</dbReference>
<dbReference type="InterPro" id="IPR044861">
    <property type="entry name" value="IPNS-like_FE2OG_OXY"/>
</dbReference>
<proteinExistence type="inferred from homology"/>
<reference evidence="7 8" key="1">
    <citation type="journal article" date="2020" name="Mol. Plant">
        <title>The Chromosome-Based Rubber Tree Genome Provides New Insights into Spurge Genome Evolution and Rubber Biosynthesis.</title>
        <authorList>
            <person name="Liu J."/>
            <person name="Shi C."/>
            <person name="Shi C.C."/>
            <person name="Li W."/>
            <person name="Zhang Q.J."/>
            <person name="Zhang Y."/>
            <person name="Li K."/>
            <person name="Lu H.F."/>
            <person name="Shi C."/>
            <person name="Zhu S.T."/>
            <person name="Xiao Z.Y."/>
            <person name="Nan H."/>
            <person name="Yue Y."/>
            <person name="Zhu X.G."/>
            <person name="Wu Y."/>
            <person name="Hong X.N."/>
            <person name="Fan G.Y."/>
            <person name="Tong Y."/>
            <person name="Zhang D."/>
            <person name="Mao C.L."/>
            <person name="Liu Y.L."/>
            <person name="Hao S.J."/>
            <person name="Liu W.Q."/>
            <person name="Lv M.Q."/>
            <person name="Zhang H.B."/>
            <person name="Liu Y."/>
            <person name="Hu-Tang G.R."/>
            <person name="Wang J.P."/>
            <person name="Wang J.H."/>
            <person name="Sun Y.H."/>
            <person name="Ni S.B."/>
            <person name="Chen W.B."/>
            <person name="Zhang X.C."/>
            <person name="Jiao Y.N."/>
            <person name="Eichler E.E."/>
            <person name="Li G.H."/>
            <person name="Liu X."/>
            <person name="Gao L.Z."/>
        </authorList>
    </citation>
    <scope>NUCLEOTIDE SEQUENCE [LARGE SCALE GENOMIC DNA]</scope>
    <source>
        <strain evidence="8">cv. GT1</strain>
        <tissue evidence="7">Leaf</tissue>
    </source>
</reference>
<dbReference type="GO" id="GO:0016491">
    <property type="term" value="F:oxidoreductase activity"/>
    <property type="evidence" value="ECO:0007669"/>
    <property type="project" value="UniProtKB-KW"/>
</dbReference>
<dbReference type="Pfam" id="PF03171">
    <property type="entry name" value="2OG-FeII_Oxy"/>
    <property type="match status" value="1"/>
</dbReference>
<dbReference type="InterPro" id="IPR005123">
    <property type="entry name" value="Oxoglu/Fe-dep_dioxygenase_dom"/>
</dbReference>
<sequence>MSTATPKASSDVLDFVVHKANGLKGLVDTGLQSLPRQYIQPPERRLHASQVISQESIPIIDVSNWDDPQLVESIFEAASKWGFFQIINHGIPQEILDHLQDAAHGFFGLPNEERKKFWKGKSPTDTVFLATSFSPLKEKVLEWKDYLSFRYIPGDEKSQALWPSAKAIESERNHIEQMHIYKRLNGASFQGSSAGLYEEGEMVIKKLLELLLTKLNVREIDKEKEYALMGSLTNLNYYPHCPNPELVTGVGCHSDISSITVLLQDDIGGLYVRGIEEDSWIHIPPVNGALVINIGDVLQIMSNDQYKSIEHRVVANGSKNRVSVPIFVNPGPDALIGPLPEVLETGAAPRYKPILFSDYFSYFFSKGHDGKNSINYAKI</sequence>
<evidence type="ECO:0000256" key="5">
    <source>
        <dbReference type="RuleBase" id="RU003682"/>
    </source>
</evidence>
<evidence type="ECO:0000256" key="4">
    <source>
        <dbReference type="ARBA" id="ARBA00023004"/>
    </source>
</evidence>
<dbReference type="Proteomes" id="UP000467840">
    <property type="component" value="Chromosome 2"/>
</dbReference>
<keyword evidence="3" id="KW-0847">Vitamin C</keyword>
<feature type="domain" description="Fe2OG dioxygenase" evidence="6">
    <location>
        <begin position="223"/>
        <end position="330"/>
    </location>
</feature>
<dbReference type="Pfam" id="PF14226">
    <property type="entry name" value="DIOX_N"/>
    <property type="match status" value="1"/>
</dbReference>
<keyword evidence="4 5" id="KW-0408">Iron</keyword>
<dbReference type="PANTHER" id="PTHR47991">
    <property type="entry name" value="OXOGLUTARATE/IRON-DEPENDENT DIOXYGENASE"/>
    <property type="match status" value="1"/>
</dbReference>
<name>A0A6A6KS17_HEVBR</name>
<dbReference type="PRINTS" id="PR00682">
    <property type="entry name" value="IPNSYNTHASE"/>
</dbReference>
<evidence type="ECO:0000259" key="6">
    <source>
        <dbReference type="PROSITE" id="PS51471"/>
    </source>
</evidence>
<keyword evidence="5" id="KW-0560">Oxidoreductase</keyword>
<protein>
    <recommendedName>
        <fullName evidence="6">Fe2OG dioxygenase domain-containing protein</fullName>
    </recommendedName>
</protein>
<evidence type="ECO:0000256" key="3">
    <source>
        <dbReference type="ARBA" id="ARBA00022896"/>
    </source>
</evidence>
<dbReference type="InterPro" id="IPR026992">
    <property type="entry name" value="DIOX_N"/>
</dbReference>
<gene>
    <name evidence="7" type="ORF">GH714_035662</name>
</gene>
<evidence type="ECO:0000256" key="1">
    <source>
        <dbReference type="ARBA" id="ARBA00008056"/>
    </source>
</evidence>
<accession>A0A6A6KS17</accession>
<comment type="caution">
    <text evidence="7">The sequence shown here is derived from an EMBL/GenBank/DDBJ whole genome shotgun (WGS) entry which is preliminary data.</text>
</comment>
<dbReference type="PROSITE" id="PS51471">
    <property type="entry name" value="FE2OG_OXY"/>
    <property type="match status" value="1"/>
</dbReference>
<dbReference type="GO" id="GO:0046872">
    <property type="term" value="F:metal ion binding"/>
    <property type="evidence" value="ECO:0007669"/>
    <property type="project" value="UniProtKB-KW"/>
</dbReference>
<dbReference type="GO" id="GO:0031418">
    <property type="term" value="F:L-ascorbic acid binding"/>
    <property type="evidence" value="ECO:0007669"/>
    <property type="project" value="UniProtKB-KW"/>
</dbReference>
<dbReference type="Gene3D" id="2.60.120.330">
    <property type="entry name" value="B-lactam Antibiotic, Isopenicillin N Synthase, Chain"/>
    <property type="match status" value="1"/>
</dbReference>
<dbReference type="EMBL" id="JAAGAX010000015">
    <property type="protein sequence ID" value="KAF2291800.1"/>
    <property type="molecule type" value="Genomic_DNA"/>
</dbReference>
<dbReference type="AlphaFoldDB" id="A0A6A6KS17"/>